<keyword evidence="4" id="KW-1185">Reference proteome</keyword>
<evidence type="ECO:0000313" key="4">
    <source>
        <dbReference type="Proteomes" id="UP000799767"/>
    </source>
</evidence>
<evidence type="ECO:0000256" key="2">
    <source>
        <dbReference type="ARBA" id="ARBA00023002"/>
    </source>
</evidence>
<dbReference type="SUPFAM" id="SSF51735">
    <property type="entry name" value="NAD(P)-binding Rossmann-fold domains"/>
    <property type="match status" value="1"/>
</dbReference>
<protein>
    <submittedName>
        <fullName evidence="3">Uncharacterized protein</fullName>
    </submittedName>
</protein>
<evidence type="ECO:0000313" key="3">
    <source>
        <dbReference type="EMBL" id="KAF2478781.1"/>
    </source>
</evidence>
<dbReference type="PRINTS" id="PR00081">
    <property type="entry name" value="GDHRDH"/>
</dbReference>
<reference evidence="3" key="1">
    <citation type="journal article" date="2020" name="Stud. Mycol.">
        <title>101 Dothideomycetes genomes: a test case for predicting lifestyles and emergence of pathogens.</title>
        <authorList>
            <person name="Haridas S."/>
            <person name="Albert R."/>
            <person name="Binder M."/>
            <person name="Bloem J."/>
            <person name="Labutti K."/>
            <person name="Salamov A."/>
            <person name="Andreopoulos B."/>
            <person name="Baker S."/>
            <person name="Barry K."/>
            <person name="Bills G."/>
            <person name="Bluhm B."/>
            <person name="Cannon C."/>
            <person name="Castanera R."/>
            <person name="Culley D."/>
            <person name="Daum C."/>
            <person name="Ezra D."/>
            <person name="Gonzalez J."/>
            <person name="Henrissat B."/>
            <person name="Kuo A."/>
            <person name="Liang C."/>
            <person name="Lipzen A."/>
            <person name="Lutzoni F."/>
            <person name="Magnuson J."/>
            <person name="Mondo S."/>
            <person name="Nolan M."/>
            <person name="Ohm R."/>
            <person name="Pangilinan J."/>
            <person name="Park H.-J."/>
            <person name="Ramirez L."/>
            <person name="Alfaro M."/>
            <person name="Sun H."/>
            <person name="Tritt A."/>
            <person name="Yoshinaga Y."/>
            <person name="Zwiers L.-H."/>
            <person name="Turgeon B."/>
            <person name="Goodwin S."/>
            <person name="Spatafora J."/>
            <person name="Crous P."/>
            <person name="Grigoriev I."/>
        </authorList>
    </citation>
    <scope>NUCLEOTIDE SEQUENCE</scope>
    <source>
        <strain evidence="3">CBS 113389</strain>
    </source>
</reference>
<dbReference type="Proteomes" id="UP000799767">
    <property type="component" value="Unassembled WGS sequence"/>
</dbReference>
<evidence type="ECO:0000256" key="1">
    <source>
        <dbReference type="ARBA" id="ARBA00006484"/>
    </source>
</evidence>
<dbReference type="PANTHER" id="PTHR42901">
    <property type="entry name" value="ALCOHOL DEHYDROGENASE"/>
    <property type="match status" value="1"/>
</dbReference>
<dbReference type="PANTHER" id="PTHR42901:SF1">
    <property type="entry name" value="ALCOHOL DEHYDROGENASE"/>
    <property type="match status" value="1"/>
</dbReference>
<dbReference type="GO" id="GO:0016491">
    <property type="term" value="F:oxidoreductase activity"/>
    <property type="evidence" value="ECO:0007669"/>
    <property type="project" value="UniProtKB-KW"/>
</dbReference>
<dbReference type="Gene3D" id="3.40.50.720">
    <property type="entry name" value="NAD(P)-binding Rossmann-like Domain"/>
    <property type="match status" value="1"/>
</dbReference>
<sequence length="311" mass="33207">MAPTYPSFTPHYHHDQYPAIDPTQAALDCSQKVVFITGAGSGIGEAIAIAFAKAHAQGVVLLGRTQSTLDDTAEKVKAASNGRTETLVTVADITNQSQVEAAMEAAIGHFGSRVPDVLVNCAGGMIGRGSLTDVDIDEFMKAFDLNVRGPLQVAQAFMRASRQHDPDKPKTVISLPSGAAHLPYAPGGASYACSKLAGAKILEYIGHEKPTWNVFNMQPGVVATELARQTGRNAPDSPELPAGFAVWLAAHPRARELSGRFVWANWDVDEVLLRSGDIAGRGLLTLGLKGWAEDYSGEDLMRIVASMRQKD</sequence>
<dbReference type="EMBL" id="MU001643">
    <property type="protein sequence ID" value="KAF2478781.1"/>
    <property type="molecule type" value="Genomic_DNA"/>
</dbReference>
<keyword evidence="2" id="KW-0560">Oxidoreductase</keyword>
<dbReference type="GeneID" id="54475925"/>
<dbReference type="CDD" id="cd05233">
    <property type="entry name" value="SDR_c"/>
    <property type="match status" value="1"/>
</dbReference>
<dbReference type="RefSeq" id="XP_033585351.1">
    <property type="nucleotide sequence ID" value="XM_033734923.1"/>
</dbReference>
<name>A0A6A6PGC3_9PEZI</name>
<proteinExistence type="inferred from homology"/>
<comment type="similarity">
    <text evidence="1">Belongs to the short-chain dehydrogenases/reductases (SDR) family.</text>
</comment>
<dbReference type="Pfam" id="PF00106">
    <property type="entry name" value="adh_short"/>
    <property type="match status" value="1"/>
</dbReference>
<dbReference type="InterPro" id="IPR036291">
    <property type="entry name" value="NAD(P)-bd_dom_sf"/>
</dbReference>
<dbReference type="InterPro" id="IPR002347">
    <property type="entry name" value="SDR_fam"/>
</dbReference>
<dbReference type="OrthoDB" id="1933717at2759"/>
<organism evidence="3 4">
    <name type="scientific">Neohortaea acidophila</name>
    <dbReference type="NCBI Taxonomy" id="245834"/>
    <lineage>
        <taxon>Eukaryota</taxon>
        <taxon>Fungi</taxon>
        <taxon>Dikarya</taxon>
        <taxon>Ascomycota</taxon>
        <taxon>Pezizomycotina</taxon>
        <taxon>Dothideomycetes</taxon>
        <taxon>Dothideomycetidae</taxon>
        <taxon>Mycosphaerellales</taxon>
        <taxon>Teratosphaeriaceae</taxon>
        <taxon>Neohortaea</taxon>
    </lineage>
</organism>
<accession>A0A6A6PGC3</accession>
<gene>
    <name evidence="3" type="ORF">BDY17DRAFT_305829</name>
</gene>
<dbReference type="AlphaFoldDB" id="A0A6A6PGC3"/>